<protein>
    <submittedName>
        <fullName evidence="2">Uncharacterized protein</fullName>
    </submittedName>
</protein>
<feature type="region of interest" description="Disordered" evidence="1">
    <location>
        <begin position="1"/>
        <end position="55"/>
    </location>
</feature>
<reference evidence="2 3" key="1">
    <citation type="submission" date="2021-08" db="EMBL/GenBank/DDBJ databases">
        <title>Novel members of of the genus Stenotrophomonas from differernt environment.</title>
        <authorList>
            <person name="Deng Y."/>
        </authorList>
    </citation>
    <scope>NUCLEOTIDE SEQUENCE [LARGE SCALE GENOMIC DNA]</scope>
    <source>
        <strain evidence="2 3">CPCC 101365</strain>
    </source>
</reference>
<keyword evidence="3" id="KW-1185">Reference proteome</keyword>
<evidence type="ECO:0000256" key="1">
    <source>
        <dbReference type="SAM" id="MobiDB-lite"/>
    </source>
</evidence>
<name>A0ABT0SGB4_9GAMM</name>
<feature type="compositionally biased region" description="Basic and acidic residues" evidence="1">
    <location>
        <begin position="24"/>
        <end position="37"/>
    </location>
</feature>
<proteinExistence type="predicted"/>
<organism evidence="2 3">
    <name type="scientific">Stenotrophomonas mori</name>
    <dbReference type="NCBI Taxonomy" id="2871096"/>
    <lineage>
        <taxon>Bacteria</taxon>
        <taxon>Pseudomonadati</taxon>
        <taxon>Pseudomonadota</taxon>
        <taxon>Gammaproteobacteria</taxon>
        <taxon>Lysobacterales</taxon>
        <taxon>Lysobacteraceae</taxon>
        <taxon>Stenotrophomonas</taxon>
    </lineage>
</organism>
<evidence type="ECO:0000313" key="3">
    <source>
        <dbReference type="Proteomes" id="UP001431235"/>
    </source>
</evidence>
<sequence length="55" mass="5776">MSAQGTHLLVSLEPGMSGGFKAGTLREERDRPRRLGGERGSAAHATPALVFKKAA</sequence>
<dbReference type="EMBL" id="JAIKTS010000001">
    <property type="protein sequence ID" value="MCL7714357.1"/>
    <property type="molecule type" value="Genomic_DNA"/>
</dbReference>
<comment type="caution">
    <text evidence="2">The sequence shown here is derived from an EMBL/GenBank/DDBJ whole genome shotgun (WGS) entry which is preliminary data.</text>
</comment>
<gene>
    <name evidence="2" type="ORF">K5L01_06795</name>
</gene>
<dbReference type="Proteomes" id="UP001431235">
    <property type="component" value="Unassembled WGS sequence"/>
</dbReference>
<dbReference type="RefSeq" id="WP_250063109.1">
    <property type="nucleotide sequence ID" value="NZ_JAIKTS010000001.1"/>
</dbReference>
<accession>A0ABT0SGB4</accession>
<evidence type="ECO:0000313" key="2">
    <source>
        <dbReference type="EMBL" id="MCL7714357.1"/>
    </source>
</evidence>